<dbReference type="EMBL" id="MH576976">
    <property type="protein sequence ID" value="AXH68141.1"/>
    <property type="molecule type" value="Genomic_DNA"/>
</dbReference>
<proteinExistence type="predicted"/>
<evidence type="ECO:0000313" key="1">
    <source>
        <dbReference type="EMBL" id="AXH68141.1"/>
    </source>
</evidence>
<sequence length="122" mass="14106">MSDEVFMALNVPKFVPEPEPAPPPAPPPRLRKYRVVPREDLAVLLKYSGYYSELRRRVESGECFFMVEVLLTVNAKQRLAYETYGDMIAVDRDAFWIRVAARIPLTPRDRMVFNPLSEGMPF</sequence>
<dbReference type="Proteomes" id="UP000257314">
    <property type="component" value="Segment"/>
</dbReference>
<accession>A0A345MCC0</accession>
<evidence type="ECO:0000313" key="2">
    <source>
        <dbReference type="Proteomes" id="UP000257314"/>
    </source>
</evidence>
<reference evidence="1 2" key="1">
    <citation type="submission" date="2018-07" db="EMBL/GenBank/DDBJ databases">
        <authorList>
            <person name="Kuzo L.M."/>
            <person name="Shah T.K."/>
            <person name="Sharma A."/>
            <person name="Walton B.D."/>
            <person name="Warner M.H."/>
            <person name="Garlena R.A."/>
            <person name="Russell D.A."/>
            <person name="Pope W.H."/>
            <person name="Jacobs-Sera D."/>
            <person name="Hatfull G.F."/>
        </authorList>
    </citation>
    <scope>NUCLEOTIDE SEQUENCE [LARGE SCALE GENOMIC DNA]</scope>
</reference>
<organism evidence="1 2">
    <name type="scientific">Gordonia phage Teatealatte</name>
    <dbReference type="NCBI Taxonomy" id="2283247"/>
    <lineage>
        <taxon>Viruses</taxon>
        <taxon>Duplodnaviria</taxon>
        <taxon>Heunggongvirae</taxon>
        <taxon>Uroviricota</taxon>
        <taxon>Caudoviricetes</taxon>
        <taxon>Demosthenesvirus</taxon>
        <taxon>Demosthenesvirus katyusha</taxon>
    </lineage>
</organism>
<gene>
    <name evidence="1" type="primary">84</name>
    <name evidence="1" type="ORF">SEA_TEATEALATTE_84</name>
</gene>
<name>A0A345MCC0_9CAUD</name>
<protein>
    <submittedName>
        <fullName evidence="1">Uncharacterized protein</fullName>
    </submittedName>
</protein>